<dbReference type="GO" id="GO:0005737">
    <property type="term" value="C:cytoplasm"/>
    <property type="evidence" value="ECO:0007669"/>
    <property type="project" value="TreeGrafter"/>
</dbReference>
<dbReference type="GO" id="GO:0009052">
    <property type="term" value="P:pentose-phosphate shunt, non-oxidative branch"/>
    <property type="evidence" value="ECO:0007669"/>
    <property type="project" value="InterPro"/>
</dbReference>
<dbReference type="GO" id="GO:0004751">
    <property type="term" value="F:ribose-5-phosphate isomerase activity"/>
    <property type="evidence" value="ECO:0007669"/>
    <property type="project" value="UniProtKB-EC"/>
</dbReference>
<dbReference type="FunFam" id="3.40.50.1360:FF:000014">
    <property type="entry name" value="Ribose 5-phosphate isomerase"/>
    <property type="match status" value="1"/>
</dbReference>
<dbReference type="NCBIfam" id="TIGR00021">
    <property type="entry name" value="rpiA"/>
    <property type="match status" value="1"/>
</dbReference>
<proteinExistence type="inferred from homology"/>
<dbReference type="Pfam" id="PF06026">
    <property type="entry name" value="Rib_5-P_isom_A"/>
    <property type="match status" value="1"/>
</dbReference>
<dbReference type="PANTHER" id="PTHR11934:SF0">
    <property type="entry name" value="RIBOSE-5-PHOSPHATE ISOMERASE"/>
    <property type="match status" value="1"/>
</dbReference>
<dbReference type="CDD" id="cd01398">
    <property type="entry name" value="RPI_A"/>
    <property type="match status" value="1"/>
</dbReference>
<dbReference type="Gene3D" id="3.30.70.260">
    <property type="match status" value="1"/>
</dbReference>
<evidence type="ECO:0000256" key="4">
    <source>
        <dbReference type="ARBA" id="ARBA00011959"/>
    </source>
</evidence>
<dbReference type="GO" id="GO:0006014">
    <property type="term" value="P:D-ribose metabolic process"/>
    <property type="evidence" value="ECO:0007669"/>
    <property type="project" value="TreeGrafter"/>
</dbReference>
<keyword evidence="6 9" id="KW-0413">Isomerase</keyword>
<evidence type="ECO:0000256" key="8">
    <source>
        <dbReference type="ARBA" id="ARBA00032273"/>
    </source>
</evidence>
<keyword evidence="10" id="KW-1185">Reference proteome</keyword>
<dbReference type="PANTHER" id="PTHR11934">
    <property type="entry name" value="RIBOSE-5-PHOSPHATE ISOMERASE"/>
    <property type="match status" value="1"/>
</dbReference>
<evidence type="ECO:0000256" key="1">
    <source>
        <dbReference type="ARBA" id="ARBA00001713"/>
    </source>
</evidence>
<evidence type="ECO:0000256" key="5">
    <source>
        <dbReference type="ARBA" id="ARBA00019150"/>
    </source>
</evidence>
<evidence type="ECO:0000256" key="2">
    <source>
        <dbReference type="ARBA" id="ARBA00004988"/>
    </source>
</evidence>
<protein>
    <recommendedName>
        <fullName evidence="5">Ribose-5-phosphate isomerase</fullName>
        <ecNumber evidence="4">5.3.1.6</ecNumber>
    </recommendedName>
    <alternativeName>
        <fullName evidence="8">D-ribose-5-phosphate ketol-isomerase</fullName>
    </alternativeName>
    <alternativeName>
        <fullName evidence="7">Phosphoriboisomerase</fullName>
    </alternativeName>
</protein>
<reference evidence="9 10" key="1">
    <citation type="journal article" date="2016" name="Genome Biol. Evol.">
        <title>Divergent and convergent evolution of fungal pathogenicity.</title>
        <authorList>
            <person name="Shang Y."/>
            <person name="Xiao G."/>
            <person name="Zheng P."/>
            <person name="Cen K."/>
            <person name="Zhan S."/>
            <person name="Wang C."/>
        </authorList>
    </citation>
    <scope>NUCLEOTIDE SEQUENCE [LARGE SCALE GENOMIC DNA]</scope>
    <source>
        <strain evidence="9 10">ARSEF 7405</strain>
    </source>
</reference>
<name>A0A167XR74_9EURO</name>
<sequence>MATPLTIEETKRLAAQEAVRNHYPADARYVGIGSGTTIVYVVEAIKEQGFDTSKTLFVPTGTGSRNLILNAGLTPIAFDMLPEGTVLDVAFDGADEVDDELNCIKGGGACLFQEKLVARQAKEFVCVADYRKLQPRLLTNWTYIPIEVAPISRFRVLAALERLGSIRPSLRGIASTSQATGVKEFIPLKTDQDFYLIDAPFKTLVTASDVKSGKVDGDGKGKNGVWEVETLCREIKCIEGVLDVGIFSGLTGPQTIERGWGVGGQKPVAAYFGMADGTVAVRKAVDAE</sequence>
<dbReference type="UniPathway" id="UPA00115">
    <property type="reaction ID" value="UER00412"/>
</dbReference>
<comment type="caution">
    <text evidence="9">The sequence shown here is derived from an EMBL/GenBank/DDBJ whole genome shotgun (WGS) entry which is preliminary data.</text>
</comment>
<comment type="similarity">
    <text evidence="3">Belongs to the ribose 5-phosphate isomerase family.</text>
</comment>
<evidence type="ECO:0000256" key="7">
    <source>
        <dbReference type="ARBA" id="ARBA00029734"/>
    </source>
</evidence>
<dbReference type="Gene3D" id="3.40.50.1360">
    <property type="match status" value="1"/>
</dbReference>
<dbReference type="SUPFAM" id="SSF75445">
    <property type="entry name" value="D-ribose-5-phosphate isomerase (RpiA), lid domain"/>
    <property type="match status" value="1"/>
</dbReference>
<dbReference type="OrthoDB" id="1555531at2759"/>
<dbReference type="InterPro" id="IPR037171">
    <property type="entry name" value="NagB/RpiA_transferase-like"/>
</dbReference>
<dbReference type="InterPro" id="IPR004788">
    <property type="entry name" value="Ribose5P_isomerase_type_A"/>
</dbReference>
<dbReference type="Proteomes" id="UP000242877">
    <property type="component" value="Unassembled WGS sequence"/>
</dbReference>
<evidence type="ECO:0000256" key="3">
    <source>
        <dbReference type="ARBA" id="ARBA00008088"/>
    </source>
</evidence>
<evidence type="ECO:0000256" key="6">
    <source>
        <dbReference type="ARBA" id="ARBA00023235"/>
    </source>
</evidence>
<dbReference type="EC" id="5.3.1.6" evidence="4"/>
<evidence type="ECO:0000313" key="9">
    <source>
        <dbReference type="EMBL" id="KZZ90369.1"/>
    </source>
</evidence>
<dbReference type="VEuPathDB" id="FungiDB:AAP_03899"/>
<comment type="catalytic activity">
    <reaction evidence="1">
        <text>aldehydo-D-ribose 5-phosphate = D-ribulose 5-phosphate</text>
        <dbReference type="Rhea" id="RHEA:14657"/>
        <dbReference type="ChEBI" id="CHEBI:58121"/>
        <dbReference type="ChEBI" id="CHEBI:58273"/>
        <dbReference type="EC" id="5.3.1.6"/>
    </reaction>
</comment>
<dbReference type="GO" id="GO:0008615">
    <property type="term" value="P:pyridoxine biosynthetic process"/>
    <property type="evidence" value="ECO:0007669"/>
    <property type="project" value="EnsemblFungi"/>
</dbReference>
<comment type="pathway">
    <text evidence="2">Carbohydrate degradation; pentose phosphate pathway; D-ribose 5-phosphate from D-ribulose 5-phosphate (non-oxidative stage): step 1/1.</text>
</comment>
<organism evidence="9 10">
    <name type="scientific">Ascosphaera apis ARSEF 7405</name>
    <dbReference type="NCBI Taxonomy" id="392613"/>
    <lineage>
        <taxon>Eukaryota</taxon>
        <taxon>Fungi</taxon>
        <taxon>Dikarya</taxon>
        <taxon>Ascomycota</taxon>
        <taxon>Pezizomycotina</taxon>
        <taxon>Eurotiomycetes</taxon>
        <taxon>Eurotiomycetidae</taxon>
        <taxon>Onygenales</taxon>
        <taxon>Ascosphaeraceae</taxon>
        <taxon>Ascosphaera</taxon>
    </lineage>
</organism>
<dbReference type="EMBL" id="AZGZ01000017">
    <property type="protein sequence ID" value="KZZ90369.1"/>
    <property type="molecule type" value="Genomic_DNA"/>
</dbReference>
<dbReference type="SUPFAM" id="SSF100950">
    <property type="entry name" value="NagB/RpiA/CoA transferase-like"/>
    <property type="match status" value="1"/>
</dbReference>
<gene>
    <name evidence="9" type="ORF">AAP_03899</name>
</gene>
<dbReference type="AlphaFoldDB" id="A0A167XR74"/>
<accession>A0A167XR74</accession>
<evidence type="ECO:0000313" key="10">
    <source>
        <dbReference type="Proteomes" id="UP000242877"/>
    </source>
</evidence>